<keyword evidence="3" id="KW-1185">Reference proteome</keyword>
<evidence type="ECO:0000313" key="3">
    <source>
        <dbReference type="Proteomes" id="UP000502996"/>
    </source>
</evidence>
<dbReference type="KEGG" id="nano:G5V58_11490"/>
<accession>A0A6G6WD77</accession>
<gene>
    <name evidence="2" type="ORF">G5V58_11490</name>
</gene>
<dbReference type="EMBL" id="CP049257">
    <property type="protein sequence ID" value="QIG43301.1"/>
    <property type="molecule type" value="Genomic_DNA"/>
</dbReference>
<dbReference type="Gene3D" id="2.40.30.10">
    <property type="entry name" value="Translation factors"/>
    <property type="match status" value="1"/>
</dbReference>
<protein>
    <submittedName>
        <fullName evidence="2">Siderophore-interacting protein</fullName>
    </submittedName>
</protein>
<evidence type="ECO:0000259" key="1">
    <source>
        <dbReference type="PROSITE" id="PS51384"/>
    </source>
</evidence>
<dbReference type="CDD" id="cd06193">
    <property type="entry name" value="siderophore_interacting"/>
    <property type="match status" value="1"/>
</dbReference>
<reference evidence="2 3" key="1">
    <citation type="submission" date="2020-02" db="EMBL/GenBank/DDBJ databases">
        <title>Full genome sequence of Nocardioides sp. R-3366.</title>
        <authorList>
            <person name="Im W.-T."/>
        </authorList>
    </citation>
    <scope>NUCLEOTIDE SEQUENCE [LARGE SCALE GENOMIC DNA]</scope>
    <source>
        <strain evidence="2 3">R-3366</strain>
    </source>
</reference>
<dbReference type="Gene3D" id="3.40.50.80">
    <property type="entry name" value="Nucleotide-binding domain of ferredoxin-NADP reductase (FNR) module"/>
    <property type="match status" value="1"/>
</dbReference>
<dbReference type="SUPFAM" id="SSF63380">
    <property type="entry name" value="Riboflavin synthase domain-like"/>
    <property type="match status" value="1"/>
</dbReference>
<dbReference type="InterPro" id="IPR017938">
    <property type="entry name" value="Riboflavin_synthase-like_b-brl"/>
</dbReference>
<sequence length="247" mass="26642">MSGTTWLTVTSTDEVTPTLRRVWFRSDDLSAFADSEWTDRYVKLQLPGAVRTYTALFPDVDAGTLAIDFVVHGDSGVAGPWAKAARPGNRLEVRGPGGAYRPDPTADWHLLAGDESAVPAITAALHALPADAVARVVVLVEGPGHEPALPLPARGELTVLHRSALAPGEGLTTAVRALTWLPGRVHAFVHGEAAEVMHGVRTHLFTDRGLDRDQVSISGYWREGRTEEGFRQWKQDLRAAEEATAAS</sequence>
<dbReference type="Pfam" id="PF08021">
    <property type="entry name" value="FAD_binding_9"/>
    <property type="match status" value="1"/>
</dbReference>
<dbReference type="InterPro" id="IPR007037">
    <property type="entry name" value="SIP_rossman_dom"/>
</dbReference>
<proteinExistence type="predicted"/>
<dbReference type="InterPro" id="IPR017927">
    <property type="entry name" value="FAD-bd_FR_type"/>
</dbReference>
<dbReference type="Pfam" id="PF04954">
    <property type="entry name" value="SIP"/>
    <property type="match status" value="1"/>
</dbReference>
<dbReference type="GO" id="GO:0016491">
    <property type="term" value="F:oxidoreductase activity"/>
    <property type="evidence" value="ECO:0007669"/>
    <property type="project" value="InterPro"/>
</dbReference>
<dbReference type="Proteomes" id="UP000502996">
    <property type="component" value="Chromosome"/>
</dbReference>
<dbReference type="PROSITE" id="PS51384">
    <property type="entry name" value="FAD_FR"/>
    <property type="match status" value="1"/>
</dbReference>
<dbReference type="AlphaFoldDB" id="A0A6G6WD77"/>
<dbReference type="InterPro" id="IPR013113">
    <property type="entry name" value="SIP_FAD-bd"/>
</dbReference>
<dbReference type="PANTHER" id="PTHR30157:SF0">
    <property type="entry name" value="NADPH-DEPENDENT FERRIC-CHELATE REDUCTASE"/>
    <property type="match status" value="1"/>
</dbReference>
<evidence type="ECO:0000313" key="2">
    <source>
        <dbReference type="EMBL" id="QIG43301.1"/>
    </source>
</evidence>
<name>A0A6G6WD77_9ACTN</name>
<feature type="domain" description="FAD-binding FR-type" evidence="1">
    <location>
        <begin position="2"/>
        <end position="103"/>
    </location>
</feature>
<dbReference type="InterPro" id="IPR039261">
    <property type="entry name" value="FNR_nucleotide-bd"/>
</dbReference>
<dbReference type="InterPro" id="IPR039374">
    <property type="entry name" value="SIP_fam"/>
</dbReference>
<dbReference type="PANTHER" id="PTHR30157">
    <property type="entry name" value="FERRIC REDUCTASE, NADPH-DEPENDENT"/>
    <property type="match status" value="1"/>
</dbReference>
<organism evidence="2 3">
    <name type="scientific">Nocardioides anomalus</name>
    <dbReference type="NCBI Taxonomy" id="2712223"/>
    <lineage>
        <taxon>Bacteria</taxon>
        <taxon>Bacillati</taxon>
        <taxon>Actinomycetota</taxon>
        <taxon>Actinomycetes</taxon>
        <taxon>Propionibacteriales</taxon>
        <taxon>Nocardioidaceae</taxon>
        <taxon>Nocardioides</taxon>
    </lineage>
</organism>